<dbReference type="GO" id="GO:0003677">
    <property type="term" value="F:DNA binding"/>
    <property type="evidence" value="ECO:0007669"/>
    <property type="project" value="InterPro"/>
</dbReference>
<feature type="domain" description="DNA polymerase III delta N-terminal" evidence="1">
    <location>
        <begin position="20"/>
        <end position="97"/>
    </location>
</feature>
<dbReference type="GO" id="GO:0006260">
    <property type="term" value="P:DNA replication"/>
    <property type="evidence" value="ECO:0007669"/>
    <property type="project" value="InterPro"/>
</dbReference>
<evidence type="ECO:0000313" key="4">
    <source>
        <dbReference type="Proteomes" id="UP000034050"/>
    </source>
</evidence>
<dbReference type="InterPro" id="IPR027417">
    <property type="entry name" value="P-loop_NTPase"/>
</dbReference>
<dbReference type="AlphaFoldDB" id="A0A0G1EVR0"/>
<dbReference type="Pfam" id="PF06144">
    <property type="entry name" value="DNA_pol3_delta"/>
    <property type="match status" value="1"/>
</dbReference>
<proteinExistence type="predicted"/>
<dbReference type="Gene3D" id="3.40.50.300">
    <property type="entry name" value="P-loop containing nucleotide triphosphate hydrolases"/>
    <property type="match status" value="1"/>
</dbReference>
<dbReference type="GO" id="GO:0009360">
    <property type="term" value="C:DNA polymerase III complex"/>
    <property type="evidence" value="ECO:0007669"/>
    <property type="project" value="InterPro"/>
</dbReference>
<dbReference type="InterPro" id="IPR008921">
    <property type="entry name" value="DNA_pol3_clamp-load_cplx_C"/>
</dbReference>
<dbReference type="InterPro" id="IPR048466">
    <property type="entry name" value="DNA_pol3_delta-like_C"/>
</dbReference>
<evidence type="ECO:0008006" key="5">
    <source>
        <dbReference type="Google" id="ProtNLM"/>
    </source>
</evidence>
<sequence length="226" mass="26175">MFHLFHGENIDASRKELQAWREKYVEREVIILSGKSNSFTDLVQAAESGSLFQKDKLVLAENFFASKKIEAKALLTWLKRLPTTTEIIFWEEKELSKTLLNLFPKTTDIALFRFEKSVFSFLESLRPGITSDLVANFDYCLQTAPAELVFSLLVRQLRYLIMVKDATASIDLSPWQLGKFRRQAEIFTLTQLLTLYRKLLQIDVKIKTGQTPFTLAEEIRLFLVKI</sequence>
<organism evidence="3 4">
    <name type="scientific">Candidatus Gottesmanbacteria bacterium GW2011_GWB1_43_11</name>
    <dbReference type="NCBI Taxonomy" id="1618446"/>
    <lineage>
        <taxon>Bacteria</taxon>
        <taxon>Candidatus Gottesmaniibacteriota</taxon>
    </lineage>
</organism>
<evidence type="ECO:0000259" key="1">
    <source>
        <dbReference type="Pfam" id="PF06144"/>
    </source>
</evidence>
<comment type="caution">
    <text evidence="3">The sequence shown here is derived from an EMBL/GenBank/DDBJ whole genome shotgun (WGS) entry which is preliminary data.</text>
</comment>
<reference evidence="3 4" key="1">
    <citation type="journal article" date="2015" name="Nature">
        <title>rRNA introns, odd ribosomes, and small enigmatic genomes across a large radiation of phyla.</title>
        <authorList>
            <person name="Brown C.T."/>
            <person name="Hug L.A."/>
            <person name="Thomas B.C."/>
            <person name="Sharon I."/>
            <person name="Castelle C.J."/>
            <person name="Singh A."/>
            <person name="Wilkins M.J."/>
            <person name="Williams K.H."/>
            <person name="Banfield J.F."/>
        </authorList>
    </citation>
    <scope>NUCLEOTIDE SEQUENCE [LARGE SCALE GENOMIC DNA]</scope>
</reference>
<dbReference type="Gene3D" id="1.20.272.10">
    <property type="match status" value="1"/>
</dbReference>
<gene>
    <name evidence="3" type="ORF">UV61_C0004G0027</name>
</gene>
<dbReference type="EMBL" id="LCFD01000004">
    <property type="protein sequence ID" value="KKS87101.1"/>
    <property type="molecule type" value="Genomic_DNA"/>
</dbReference>
<name>A0A0G1EVR0_9BACT</name>
<protein>
    <recommendedName>
        <fullName evidence="5">DNA polymerase III delta N-terminal domain-containing protein</fullName>
    </recommendedName>
</protein>
<dbReference type="GO" id="GO:0003887">
    <property type="term" value="F:DNA-directed DNA polymerase activity"/>
    <property type="evidence" value="ECO:0007669"/>
    <property type="project" value="InterPro"/>
</dbReference>
<dbReference type="Pfam" id="PF21694">
    <property type="entry name" value="DNA_pol3_delta_C"/>
    <property type="match status" value="1"/>
</dbReference>
<dbReference type="SUPFAM" id="SSF48019">
    <property type="entry name" value="post-AAA+ oligomerization domain-like"/>
    <property type="match status" value="1"/>
</dbReference>
<dbReference type="Proteomes" id="UP000034050">
    <property type="component" value="Unassembled WGS sequence"/>
</dbReference>
<feature type="domain" description="DNA polymerase III delta subunit-like C-terminal" evidence="2">
    <location>
        <begin position="148"/>
        <end position="219"/>
    </location>
</feature>
<accession>A0A0G1EVR0</accession>
<evidence type="ECO:0000313" key="3">
    <source>
        <dbReference type="EMBL" id="KKS87101.1"/>
    </source>
</evidence>
<dbReference type="InterPro" id="IPR010372">
    <property type="entry name" value="DNA_pol3_delta_N"/>
</dbReference>
<dbReference type="STRING" id="1618446.UV61_C0004G0027"/>
<evidence type="ECO:0000259" key="2">
    <source>
        <dbReference type="Pfam" id="PF21694"/>
    </source>
</evidence>